<evidence type="ECO:0000313" key="2">
    <source>
        <dbReference type="Proteomes" id="UP000054538"/>
    </source>
</evidence>
<protein>
    <submittedName>
        <fullName evidence="1">Uncharacterized protein</fullName>
    </submittedName>
</protein>
<name>A0A0D0EAN0_9AGAM</name>
<accession>A0A0D0EAN0</accession>
<proteinExistence type="predicted"/>
<organism evidence="1 2">
    <name type="scientific">Paxillus rubicundulus Ve08.2h10</name>
    <dbReference type="NCBI Taxonomy" id="930991"/>
    <lineage>
        <taxon>Eukaryota</taxon>
        <taxon>Fungi</taxon>
        <taxon>Dikarya</taxon>
        <taxon>Basidiomycota</taxon>
        <taxon>Agaricomycotina</taxon>
        <taxon>Agaricomycetes</taxon>
        <taxon>Agaricomycetidae</taxon>
        <taxon>Boletales</taxon>
        <taxon>Paxilineae</taxon>
        <taxon>Paxillaceae</taxon>
        <taxon>Paxillus</taxon>
    </lineage>
</organism>
<sequence>MSPYYMQVRTIIFRAGAAVVLFRSTSIAFNRIQLNWNAGTAIQSLFSYISTMTAPDAAIPAPSNMTSWIQPRLTGVYEAADDDAFHSSFARLFSANCELRIDHAVHPLQAFKDDLASRRTAAKNVTVAWDDVISTNDSDDKPGQPWTVVAGSLVVTRSLPFRIRAAPAQRNTHIKFSAKIEQDASVQADERGDQRRITSFYYTSVDRTPPIHFAVPRTTKEGGSDKE</sequence>
<gene>
    <name evidence="1" type="ORF">PAXRUDRAFT_821674</name>
</gene>
<dbReference type="HOGENOM" id="CLU_110827_0_0_1"/>
<dbReference type="OrthoDB" id="3197409at2759"/>
<dbReference type="Proteomes" id="UP000054538">
    <property type="component" value="Unassembled WGS sequence"/>
</dbReference>
<dbReference type="EMBL" id="KN824833">
    <property type="protein sequence ID" value="KIL00475.1"/>
    <property type="molecule type" value="Genomic_DNA"/>
</dbReference>
<reference evidence="1 2" key="1">
    <citation type="submission" date="2014-04" db="EMBL/GenBank/DDBJ databases">
        <authorList>
            <consortium name="DOE Joint Genome Institute"/>
            <person name="Kuo A."/>
            <person name="Kohler A."/>
            <person name="Jargeat P."/>
            <person name="Nagy L.G."/>
            <person name="Floudas D."/>
            <person name="Copeland A."/>
            <person name="Barry K.W."/>
            <person name="Cichocki N."/>
            <person name="Veneault-Fourrey C."/>
            <person name="LaButti K."/>
            <person name="Lindquist E.A."/>
            <person name="Lipzen A."/>
            <person name="Lundell T."/>
            <person name="Morin E."/>
            <person name="Murat C."/>
            <person name="Sun H."/>
            <person name="Tunlid A."/>
            <person name="Henrissat B."/>
            <person name="Grigoriev I.V."/>
            <person name="Hibbett D.S."/>
            <person name="Martin F."/>
            <person name="Nordberg H.P."/>
            <person name="Cantor M.N."/>
            <person name="Hua S.X."/>
        </authorList>
    </citation>
    <scope>NUCLEOTIDE SEQUENCE [LARGE SCALE GENOMIC DNA]</scope>
    <source>
        <strain evidence="1 2">Ve08.2h10</strain>
    </source>
</reference>
<keyword evidence="2" id="KW-1185">Reference proteome</keyword>
<reference evidence="2" key="2">
    <citation type="submission" date="2015-01" db="EMBL/GenBank/DDBJ databases">
        <title>Evolutionary Origins and Diversification of the Mycorrhizal Mutualists.</title>
        <authorList>
            <consortium name="DOE Joint Genome Institute"/>
            <consortium name="Mycorrhizal Genomics Consortium"/>
            <person name="Kohler A."/>
            <person name="Kuo A."/>
            <person name="Nagy L.G."/>
            <person name="Floudas D."/>
            <person name="Copeland A."/>
            <person name="Barry K.W."/>
            <person name="Cichocki N."/>
            <person name="Veneault-Fourrey C."/>
            <person name="LaButti K."/>
            <person name="Lindquist E.A."/>
            <person name="Lipzen A."/>
            <person name="Lundell T."/>
            <person name="Morin E."/>
            <person name="Murat C."/>
            <person name="Riley R."/>
            <person name="Ohm R."/>
            <person name="Sun H."/>
            <person name="Tunlid A."/>
            <person name="Henrissat B."/>
            <person name="Grigoriev I.V."/>
            <person name="Hibbett D.S."/>
            <person name="Martin F."/>
        </authorList>
    </citation>
    <scope>NUCLEOTIDE SEQUENCE [LARGE SCALE GENOMIC DNA]</scope>
    <source>
        <strain evidence="2">Ve08.2h10</strain>
    </source>
</reference>
<evidence type="ECO:0000313" key="1">
    <source>
        <dbReference type="EMBL" id="KIL00475.1"/>
    </source>
</evidence>
<dbReference type="InParanoid" id="A0A0D0EAN0"/>
<dbReference type="AlphaFoldDB" id="A0A0D0EAN0"/>